<feature type="binding site" evidence="15">
    <location>
        <position position="81"/>
    </location>
    <ligand>
        <name>ATP</name>
        <dbReference type="ChEBI" id="CHEBI:30616"/>
    </ligand>
</feature>
<dbReference type="PROSITE" id="PS50011">
    <property type="entry name" value="PROTEIN_KINASE_DOM"/>
    <property type="match status" value="1"/>
</dbReference>
<dbReference type="Gene3D" id="3.30.200.20">
    <property type="entry name" value="Phosphorylase Kinase, domain 1"/>
    <property type="match status" value="1"/>
</dbReference>
<evidence type="ECO:0000256" key="14">
    <source>
        <dbReference type="ARBA" id="ARBA00023180"/>
    </source>
</evidence>
<evidence type="ECO:0000256" key="3">
    <source>
        <dbReference type="ARBA" id="ARBA00022553"/>
    </source>
</evidence>
<dbReference type="GO" id="GO:0005524">
    <property type="term" value="F:ATP binding"/>
    <property type="evidence" value="ECO:0007669"/>
    <property type="project" value="UniProtKB-UniRule"/>
</dbReference>
<dbReference type="InterPro" id="IPR017441">
    <property type="entry name" value="Protein_kinase_ATP_BS"/>
</dbReference>
<evidence type="ECO:0000256" key="13">
    <source>
        <dbReference type="ARBA" id="ARBA00023170"/>
    </source>
</evidence>
<dbReference type="InterPro" id="IPR001245">
    <property type="entry name" value="Ser-Thr/Tyr_kinase_cat_dom"/>
</dbReference>
<evidence type="ECO:0000256" key="12">
    <source>
        <dbReference type="ARBA" id="ARBA00023136"/>
    </source>
</evidence>
<dbReference type="SMART" id="SM00220">
    <property type="entry name" value="S_TKc"/>
    <property type="match status" value="1"/>
</dbReference>
<dbReference type="InterPro" id="IPR008271">
    <property type="entry name" value="Ser/Thr_kinase_AS"/>
</dbReference>
<evidence type="ECO:0000256" key="6">
    <source>
        <dbReference type="ARBA" id="ARBA00022729"/>
    </source>
</evidence>
<dbReference type="GO" id="GO:0004674">
    <property type="term" value="F:protein serine/threonine kinase activity"/>
    <property type="evidence" value="ECO:0007669"/>
    <property type="project" value="UniProtKB-KW"/>
</dbReference>
<evidence type="ECO:0000256" key="5">
    <source>
        <dbReference type="ARBA" id="ARBA00022692"/>
    </source>
</evidence>
<evidence type="ECO:0000256" key="10">
    <source>
        <dbReference type="ARBA" id="ARBA00022840"/>
    </source>
</evidence>
<dbReference type="Proteomes" id="UP001418222">
    <property type="component" value="Unassembled WGS sequence"/>
</dbReference>
<comment type="subcellular location">
    <subcellularLocation>
        <location evidence="1">Membrane</location>
        <topology evidence="1">Single-pass membrane protein</topology>
    </subcellularLocation>
</comment>
<keyword evidence="19" id="KW-1185">Reference proteome</keyword>
<evidence type="ECO:0000256" key="15">
    <source>
        <dbReference type="PROSITE-ProRule" id="PRU10141"/>
    </source>
</evidence>
<evidence type="ECO:0000259" key="17">
    <source>
        <dbReference type="PROSITE" id="PS50011"/>
    </source>
</evidence>
<dbReference type="Gene3D" id="1.10.510.10">
    <property type="entry name" value="Transferase(Phosphotransferase) domain 1"/>
    <property type="match status" value="1"/>
</dbReference>
<reference evidence="18 19" key="1">
    <citation type="journal article" date="2022" name="Nat. Plants">
        <title>Genomes of leafy and leafless Platanthera orchids illuminate the evolution of mycoheterotrophy.</title>
        <authorList>
            <person name="Li M.H."/>
            <person name="Liu K.W."/>
            <person name="Li Z."/>
            <person name="Lu H.C."/>
            <person name="Ye Q.L."/>
            <person name="Zhang D."/>
            <person name="Wang J.Y."/>
            <person name="Li Y.F."/>
            <person name="Zhong Z.M."/>
            <person name="Liu X."/>
            <person name="Yu X."/>
            <person name="Liu D.K."/>
            <person name="Tu X.D."/>
            <person name="Liu B."/>
            <person name="Hao Y."/>
            <person name="Liao X.Y."/>
            <person name="Jiang Y.T."/>
            <person name="Sun W.H."/>
            <person name="Chen J."/>
            <person name="Chen Y.Q."/>
            <person name="Ai Y."/>
            <person name="Zhai J.W."/>
            <person name="Wu S.S."/>
            <person name="Zhou Z."/>
            <person name="Hsiao Y.Y."/>
            <person name="Wu W.L."/>
            <person name="Chen Y.Y."/>
            <person name="Lin Y.F."/>
            <person name="Hsu J.L."/>
            <person name="Li C.Y."/>
            <person name="Wang Z.W."/>
            <person name="Zhao X."/>
            <person name="Zhong W.Y."/>
            <person name="Ma X.K."/>
            <person name="Ma L."/>
            <person name="Huang J."/>
            <person name="Chen G.Z."/>
            <person name="Huang M.Z."/>
            <person name="Huang L."/>
            <person name="Peng D.H."/>
            <person name="Luo Y.B."/>
            <person name="Zou S.Q."/>
            <person name="Chen S.P."/>
            <person name="Lan S."/>
            <person name="Tsai W.C."/>
            <person name="Van de Peer Y."/>
            <person name="Liu Z.J."/>
        </authorList>
    </citation>
    <scope>NUCLEOTIDE SEQUENCE [LARGE SCALE GENOMIC DNA]</scope>
    <source>
        <strain evidence="18">Lor287</strain>
    </source>
</reference>
<dbReference type="AlphaFoldDB" id="A0AAP0B3N6"/>
<comment type="similarity">
    <text evidence="16">Belongs to the protein kinase superfamily.</text>
</comment>
<dbReference type="PROSITE" id="PS00108">
    <property type="entry name" value="PROTEIN_KINASE_ST"/>
    <property type="match status" value="1"/>
</dbReference>
<evidence type="ECO:0000313" key="18">
    <source>
        <dbReference type="EMBL" id="KAK8926138.1"/>
    </source>
</evidence>
<dbReference type="InterPro" id="IPR011009">
    <property type="entry name" value="Kinase-like_dom_sf"/>
</dbReference>
<keyword evidence="14" id="KW-0325">Glycoprotein</keyword>
<protein>
    <submittedName>
        <fullName evidence="18">Leucine-rich repeat receptor-like serine/threonine-protein kinase</fullName>
    </submittedName>
</protein>
<evidence type="ECO:0000256" key="2">
    <source>
        <dbReference type="ARBA" id="ARBA00022527"/>
    </source>
</evidence>
<dbReference type="EMBL" id="JBBWWQ010000016">
    <property type="protein sequence ID" value="KAK8926138.1"/>
    <property type="molecule type" value="Genomic_DNA"/>
</dbReference>
<sequence>MGTTFSCFGRKKSSTTNSKLCESILSKYADAHPSHQSTYTFSYNEMRSATSSFHPTNKIGYGGFGTVYKGILSDGTQVAIKSLSIESKQGIREFLTEIEMLSNVRHPNLVRLIGCCVEGDNRMLVYEYMENNSLARALLGSYNKQIALNWPERAAICLGAANGLAFLHEEVEPNIVHRDIKASNVLLDKNLRPKIGDFGLAKLFPDTVTHVSTRVAGTMGYLAPEYALLGKLTKKADIYSFGVLMLEIISGRSCARSVWGLDMKALLEWTWQLRGEDRLLDIVDPELAVYPKNEALHFIKTALFCTQAAAHQRPNMKRVVEMLQSSDEAELFVGALKQPGVLRAPDRSFGIVGNKPVGSKYPRYSESKTTYGFISTAEDTSSAPVSTFEMQPR</sequence>
<keyword evidence="3" id="KW-0597">Phosphoprotein</keyword>
<keyword evidence="2 16" id="KW-0723">Serine/threonine-protein kinase</keyword>
<dbReference type="PANTHER" id="PTHR47973">
    <property type="entry name" value="CYSTEINE-RICH RECEPTOR-LIKE PROTEIN KINASE 3"/>
    <property type="match status" value="1"/>
</dbReference>
<comment type="caution">
    <text evidence="18">The sequence shown here is derived from an EMBL/GenBank/DDBJ whole genome shotgun (WGS) entry which is preliminary data.</text>
</comment>
<keyword evidence="8 15" id="KW-0547">Nucleotide-binding</keyword>
<keyword evidence="7" id="KW-0677">Repeat</keyword>
<gene>
    <name evidence="18" type="primary">LRR-RLK</name>
    <name evidence="18" type="ORF">KSP39_PZI018293</name>
</gene>
<dbReference type="FunFam" id="1.10.510.10:FF:000044">
    <property type="entry name" value="Putative LRR receptor-like serine/threonine-protein kinase"/>
    <property type="match status" value="1"/>
</dbReference>
<dbReference type="CDD" id="cd14066">
    <property type="entry name" value="STKc_IRAK"/>
    <property type="match status" value="1"/>
</dbReference>
<accession>A0AAP0B3N6</accession>
<evidence type="ECO:0000256" key="8">
    <source>
        <dbReference type="ARBA" id="ARBA00022741"/>
    </source>
</evidence>
<evidence type="ECO:0000256" key="1">
    <source>
        <dbReference type="ARBA" id="ARBA00004167"/>
    </source>
</evidence>
<organism evidence="18 19">
    <name type="scientific">Platanthera zijinensis</name>
    <dbReference type="NCBI Taxonomy" id="2320716"/>
    <lineage>
        <taxon>Eukaryota</taxon>
        <taxon>Viridiplantae</taxon>
        <taxon>Streptophyta</taxon>
        <taxon>Embryophyta</taxon>
        <taxon>Tracheophyta</taxon>
        <taxon>Spermatophyta</taxon>
        <taxon>Magnoliopsida</taxon>
        <taxon>Liliopsida</taxon>
        <taxon>Asparagales</taxon>
        <taxon>Orchidaceae</taxon>
        <taxon>Orchidoideae</taxon>
        <taxon>Orchideae</taxon>
        <taxon>Orchidinae</taxon>
        <taxon>Platanthera</taxon>
    </lineage>
</organism>
<keyword evidence="10 15" id="KW-0067">ATP-binding</keyword>
<dbReference type="Pfam" id="PF07714">
    <property type="entry name" value="PK_Tyr_Ser-Thr"/>
    <property type="match status" value="1"/>
</dbReference>
<keyword evidence="9 18" id="KW-0418">Kinase</keyword>
<dbReference type="SUPFAM" id="SSF56112">
    <property type="entry name" value="Protein kinase-like (PK-like)"/>
    <property type="match status" value="1"/>
</dbReference>
<evidence type="ECO:0000313" key="19">
    <source>
        <dbReference type="Proteomes" id="UP001418222"/>
    </source>
</evidence>
<keyword evidence="4" id="KW-0808">Transferase</keyword>
<keyword evidence="11" id="KW-1133">Transmembrane helix</keyword>
<dbReference type="GO" id="GO:0016020">
    <property type="term" value="C:membrane"/>
    <property type="evidence" value="ECO:0007669"/>
    <property type="project" value="UniProtKB-SubCell"/>
</dbReference>
<keyword evidence="6" id="KW-0732">Signal</keyword>
<dbReference type="PROSITE" id="PS00107">
    <property type="entry name" value="PROTEIN_KINASE_ATP"/>
    <property type="match status" value="1"/>
</dbReference>
<evidence type="ECO:0000256" key="7">
    <source>
        <dbReference type="ARBA" id="ARBA00022737"/>
    </source>
</evidence>
<keyword evidence="13 18" id="KW-0675">Receptor</keyword>
<feature type="domain" description="Protein kinase" evidence="17">
    <location>
        <begin position="53"/>
        <end position="333"/>
    </location>
</feature>
<evidence type="ECO:0000256" key="11">
    <source>
        <dbReference type="ARBA" id="ARBA00022989"/>
    </source>
</evidence>
<keyword evidence="5" id="KW-0812">Transmembrane</keyword>
<evidence type="ECO:0000256" key="16">
    <source>
        <dbReference type="RuleBase" id="RU000304"/>
    </source>
</evidence>
<dbReference type="InterPro" id="IPR052059">
    <property type="entry name" value="CR_Ser/Thr_kinase"/>
</dbReference>
<evidence type="ECO:0000256" key="4">
    <source>
        <dbReference type="ARBA" id="ARBA00022679"/>
    </source>
</evidence>
<evidence type="ECO:0000256" key="9">
    <source>
        <dbReference type="ARBA" id="ARBA00022777"/>
    </source>
</evidence>
<keyword evidence="12" id="KW-0472">Membrane</keyword>
<proteinExistence type="inferred from homology"/>
<name>A0AAP0B3N6_9ASPA</name>
<dbReference type="InterPro" id="IPR000719">
    <property type="entry name" value="Prot_kinase_dom"/>
</dbReference>
<dbReference type="FunFam" id="3.30.200.20:FF:000225">
    <property type="entry name" value="cold-responsive protein kinase 1"/>
    <property type="match status" value="1"/>
</dbReference>